<dbReference type="EMBL" id="GG692434">
    <property type="protein sequence ID" value="EER37714.1"/>
    <property type="molecule type" value="Genomic_DNA"/>
</dbReference>
<comment type="pathway">
    <text evidence="2">Protein modification; protein glycosylation.</text>
</comment>
<dbReference type="OMA" id="DRSEYFM"/>
<keyword evidence="5 10" id="KW-0256">Endoplasmic reticulum</keyword>
<gene>
    <name evidence="12" type="ORF">HCDG_08384</name>
</gene>
<feature type="compositionally biased region" description="Polar residues" evidence="11">
    <location>
        <begin position="232"/>
        <end position="242"/>
    </location>
</feature>
<dbReference type="GO" id="GO:0006488">
    <property type="term" value="P:dolichol-linked oligosaccharide biosynthetic process"/>
    <property type="evidence" value="ECO:0007669"/>
    <property type="project" value="InterPro"/>
</dbReference>
<evidence type="ECO:0000256" key="4">
    <source>
        <dbReference type="ARBA" id="ARBA00022692"/>
    </source>
</evidence>
<dbReference type="PANTHER" id="PTHR13117:SF5">
    <property type="entry name" value="PROTEIN RFT1 HOMOLOG"/>
    <property type="match status" value="1"/>
</dbReference>
<keyword evidence="6 10" id="KW-1133">Transmembrane helix</keyword>
<feature type="transmembrane region" description="Helical" evidence="10">
    <location>
        <begin position="569"/>
        <end position="589"/>
    </location>
</feature>
<evidence type="ECO:0000256" key="3">
    <source>
        <dbReference type="ARBA" id="ARBA00010288"/>
    </source>
</evidence>
<feature type="transmembrane region" description="Helical" evidence="10">
    <location>
        <begin position="538"/>
        <end position="557"/>
    </location>
</feature>
<comment type="subcellular location">
    <subcellularLocation>
        <location evidence="1 10">Endoplasmic reticulum membrane</location>
        <topology evidence="1 10">Multi-pass membrane protein</topology>
    </subcellularLocation>
</comment>
<name>C6HQA3_AJECH</name>
<proteinExistence type="inferred from homology"/>
<dbReference type="GO" id="GO:0034203">
    <property type="term" value="P:glycolipid translocation"/>
    <property type="evidence" value="ECO:0007669"/>
    <property type="project" value="TreeGrafter"/>
</dbReference>
<evidence type="ECO:0000256" key="11">
    <source>
        <dbReference type="SAM" id="MobiDB-lite"/>
    </source>
</evidence>
<protein>
    <recommendedName>
        <fullName evidence="8 10">Man(5)GlcNAc(2)-PP-dolichol translocation protein RFT1</fullName>
    </recommendedName>
</protein>
<dbReference type="Pfam" id="PF04506">
    <property type="entry name" value="Rft-1"/>
    <property type="match status" value="1"/>
</dbReference>
<feature type="transmembrane region" description="Helical" evidence="10">
    <location>
        <begin position="496"/>
        <end position="518"/>
    </location>
</feature>
<comment type="function">
    <text evidence="9 10">Intramembrane glycolipid transporter that operates in the biosynthetic pathway of dolichol-linked oligosaccharides, the glycan precursors employed in protein asparagine (N)-glycosylation. The sequential addition of sugars to dolichol pyrophosphate produces dolichol-linked oligosaccharides containing fourteen sugars, including two GlcNAcs, nine mannoses and three glucoses. Once assembled, the oligosaccharide is transferred from the lipid to nascent proteins by oligosaccharyltransferases. The assembly of dolichol-linked oligosaccharides begins on the cytosolic side of the endoplasmic reticulum membrane and finishes in its lumen. RFT1 could mediate the translocation of the cytosolically oriented intermediate DolPP-GlcNAc2Man5, produced by ALG11, into the ER lumen where dolichol-linked oligosaccharides assembly continues. However, the intramembrane lipid transporter activity could not be confirmed in vitro.</text>
</comment>
<keyword evidence="4 10" id="KW-0812">Transmembrane</keyword>
<dbReference type="AlphaFoldDB" id="C6HQA3"/>
<evidence type="ECO:0000256" key="5">
    <source>
        <dbReference type="ARBA" id="ARBA00022824"/>
    </source>
</evidence>
<dbReference type="eggNOG" id="KOG2864">
    <property type="taxonomic scope" value="Eukaryota"/>
</dbReference>
<feature type="transmembrane region" description="Helical" evidence="10">
    <location>
        <begin position="29"/>
        <end position="48"/>
    </location>
</feature>
<dbReference type="GO" id="GO:0005789">
    <property type="term" value="C:endoplasmic reticulum membrane"/>
    <property type="evidence" value="ECO:0007669"/>
    <property type="project" value="UniProtKB-SubCell"/>
</dbReference>
<dbReference type="OrthoDB" id="9979195at2759"/>
<evidence type="ECO:0000256" key="7">
    <source>
        <dbReference type="ARBA" id="ARBA00023136"/>
    </source>
</evidence>
<feature type="compositionally biased region" description="Basic and acidic residues" evidence="11">
    <location>
        <begin position="246"/>
        <end position="255"/>
    </location>
</feature>
<feature type="transmembrane region" description="Helical" evidence="10">
    <location>
        <begin position="366"/>
        <end position="388"/>
    </location>
</feature>
<dbReference type="InterPro" id="IPR007594">
    <property type="entry name" value="RFT1"/>
</dbReference>
<feature type="transmembrane region" description="Helical" evidence="10">
    <location>
        <begin position="595"/>
        <end position="615"/>
    </location>
</feature>
<reference evidence="13" key="1">
    <citation type="submission" date="2009-05" db="EMBL/GenBank/DDBJ databases">
        <title>The genome sequence of Ajellomyces capsulatus strain H143.</title>
        <authorList>
            <person name="Champion M."/>
            <person name="Cuomo C.A."/>
            <person name="Ma L.-J."/>
            <person name="Henn M.R."/>
            <person name="Sil A."/>
            <person name="Goldman B."/>
            <person name="Young S.K."/>
            <person name="Kodira C.D."/>
            <person name="Zeng Q."/>
            <person name="Koehrsen M."/>
            <person name="Alvarado L."/>
            <person name="Berlin A.M."/>
            <person name="Borenstein D."/>
            <person name="Chen Z."/>
            <person name="Engels R."/>
            <person name="Freedman E."/>
            <person name="Gellesch M."/>
            <person name="Goldberg J."/>
            <person name="Griggs A."/>
            <person name="Gujja S."/>
            <person name="Heiman D.I."/>
            <person name="Hepburn T.A."/>
            <person name="Howarth C."/>
            <person name="Jen D."/>
            <person name="Larson L."/>
            <person name="Lewis B."/>
            <person name="Mehta T."/>
            <person name="Park D."/>
            <person name="Pearson M."/>
            <person name="Roberts A."/>
            <person name="Saif S."/>
            <person name="Shea T.D."/>
            <person name="Shenoy N."/>
            <person name="Sisk P."/>
            <person name="Stolte C."/>
            <person name="Sykes S."/>
            <person name="Walk T."/>
            <person name="White J."/>
            <person name="Yandava C."/>
            <person name="Klein B."/>
            <person name="McEwen J.G."/>
            <person name="Puccia R."/>
            <person name="Goldman G.H."/>
            <person name="Felipe M.S."/>
            <person name="Nino-Vega G."/>
            <person name="San-Blas G."/>
            <person name="Taylor J.W."/>
            <person name="Mendoza L."/>
            <person name="Galagan J.E."/>
            <person name="Nusbaum C."/>
            <person name="Birren B.W."/>
        </authorList>
    </citation>
    <scope>NUCLEOTIDE SEQUENCE [LARGE SCALE GENOMIC DNA]</scope>
    <source>
        <strain evidence="13">H143</strain>
    </source>
</reference>
<dbReference type="VEuPathDB" id="FungiDB:HCDG_08384"/>
<dbReference type="Proteomes" id="UP000002624">
    <property type="component" value="Unassembled WGS sequence"/>
</dbReference>
<evidence type="ECO:0000256" key="2">
    <source>
        <dbReference type="ARBA" id="ARBA00004922"/>
    </source>
</evidence>
<accession>C6HQA3</accession>
<evidence type="ECO:0000256" key="8">
    <source>
        <dbReference type="ARBA" id="ARBA00044793"/>
    </source>
</evidence>
<evidence type="ECO:0000313" key="13">
    <source>
        <dbReference type="Proteomes" id="UP000002624"/>
    </source>
</evidence>
<dbReference type="Pfam" id="PF04756">
    <property type="entry name" value="OST3_OST6"/>
    <property type="match status" value="1"/>
</dbReference>
<feature type="transmembrane region" description="Helical" evidence="10">
    <location>
        <begin position="114"/>
        <end position="132"/>
    </location>
</feature>
<dbReference type="HOGENOM" id="CLU_023360_3_0_1"/>
<organism evidence="12 13">
    <name type="scientific">Ajellomyces capsulatus (strain H143)</name>
    <name type="common">Darling's disease fungus</name>
    <name type="synonym">Histoplasma capsulatum</name>
    <dbReference type="NCBI Taxonomy" id="544712"/>
    <lineage>
        <taxon>Eukaryota</taxon>
        <taxon>Fungi</taxon>
        <taxon>Dikarya</taxon>
        <taxon>Ascomycota</taxon>
        <taxon>Pezizomycotina</taxon>
        <taxon>Eurotiomycetes</taxon>
        <taxon>Eurotiomycetidae</taxon>
        <taxon>Onygenales</taxon>
        <taxon>Ajellomycetaceae</taxon>
        <taxon>Histoplasma</taxon>
    </lineage>
</organism>
<evidence type="ECO:0000313" key="12">
    <source>
        <dbReference type="EMBL" id="EER37714.1"/>
    </source>
</evidence>
<evidence type="ECO:0000256" key="6">
    <source>
        <dbReference type="ARBA" id="ARBA00022989"/>
    </source>
</evidence>
<dbReference type="STRING" id="544712.C6HQA3"/>
<evidence type="ECO:0000256" key="9">
    <source>
        <dbReference type="ARBA" id="ARBA00045912"/>
    </source>
</evidence>
<evidence type="ECO:0000256" key="10">
    <source>
        <dbReference type="RuleBase" id="RU365067"/>
    </source>
</evidence>
<keyword evidence="10" id="KW-0813">Transport</keyword>
<comment type="caution">
    <text evidence="10">Lacks conserved residue(s) required for the propagation of feature annotation.</text>
</comment>
<keyword evidence="7 10" id="KW-0472">Membrane</keyword>
<comment type="similarity">
    <text evidence="3 10">Belongs to the RFT1 family.</text>
</comment>
<dbReference type="InterPro" id="IPR021149">
    <property type="entry name" value="OligosaccharylTrfase_OST3/OST6"/>
</dbReference>
<dbReference type="PANTHER" id="PTHR13117">
    <property type="entry name" value="ENDOPLASMIC RETICULUM MULTISPAN TRANSMEMBRANE PROTEIN-RELATED"/>
    <property type="match status" value="1"/>
</dbReference>
<sequence>MTTTTLVLGSITLFTASSRFIVPIIQNRNLWAAISLIAILIFSSGHMFNHIRKVPYVAPDGKGGISYFAPGFSNQFGLETQIVAALYAILSFATIFLAVKVPRIVDPKSQKVNVIVWGSVVFVMYSFLLSMFRSKSGPLRTWLDTEPVAYSQFATMLLNRPAKYQANESGTGGTTYLILIQVVSRVLTFLANQVLLQYLSPGILGVATQLELYAVTTLYFSRESLRFALQRQPASPQRSIPTSAAERAHPQKPGEPKSGNYQEDTQAVVNLSYLAVAIGGPLIYLLGLFYSRFANHDVVKVPFFESSLKVTGFACFLELLTEPCFAVVQHRMLYKIRALAETTAAVMKASTTCGISIWASQRGMDIGVLPFAVGQTAYAFTLLFAYFFTIGSYSIRNGFSVFPLAIRHRINIYAQSVVKHILTQGDSVALAAFSTLEEQGLYALASNYGSLVARIIFQPIEESSRNVFGKLLTTSKTKPATTQSLKRAKSYLCDILHAYGIFSIIICALGPNIAPQLLRLLIGSQWSRPGIFSLLSNYCYYIPLLAFNGITEAFIASTATHSELRQQSGWMGACSAGFITAAYLFLRIGKFGSRGIIWANSMNLTLRIIWSSWFIKKYFRDRKDGFKITEALPNYESVAVGVGAYAAMWALQPGPDSELWDIFRMLLVGGIFAVSM</sequence>
<feature type="region of interest" description="Disordered" evidence="11">
    <location>
        <begin position="232"/>
        <end position="261"/>
    </location>
</feature>
<feature type="transmembrane region" description="Helical" evidence="10">
    <location>
        <begin position="82"/>
        <end position="102"/>
    </location>
</feature>
<feature type="transmembrane region" description="Helical" evidence="10">
    <location>
        <begin position="267"/>
        <end position="290"/>
    </location>
</feature>
<evidence type="ECO:0000256" key="1">
    <source>
        <dbReference type="ARBA" id="ARBA00004477"/>
    </source>
</evidence>